<keyword evidence="4 6" id="KW-0732">Signal</keyword>
<dbReference type="InterPro" id="IPR025933">
    <property type="entry name" value="Beta_defensin_dom"/>
</dbReference>
<dbReference type="AlphaFoldDB" id="A0A8C0D7S6"/>
<keyword evidence="3 6" id="KW-0964">Secreted</keyword>
<dbReference type="Pfam" id="PF13841">
    <property type="entry name" value="Defensin_beta_2"/>
    <property type="match status" value="1"/>
</dbReference>
<feature type="signal peptide" evidence="6">
    <location>
        <begin position="1"/>
        <end position="18"/>
    </location>
</feature>
<comment type="function">
    <text evidence="6">Has antibacterial activity.</text>
</comment>
<accession>A0A8C0D7S6</accession>
<sequence>MLLENDLTFFFFFALASGGGTSCGHKIPGHCRLQCGSLERTMFMCDRYKHCCVKGLFVAEPMVPPSVHKPKKPYEKHTTCRGKKQKISTTI</sequence>
<dbReference type="OMA" id="NASRKCC"/>
<comment type="similarity">
    <text evidence="2 6">Belongs to the beta-defensin family.</text>
</comment>
<dbReference type="GO" id="GO:0005576">
    <property type="term" value="C:extracellular region"/>
    <property type="evidence" value="ECO:0007669"/>
    <property type="project" value="UniProtKB-SubCell"/>
</dbReference>
<dbReference type="GO" id="GO:0045087">
    <property type="term" value="P:innate immune response"/>
    <property type="evidence" value="ECO:0007669"/>
    <property type="project" value="InterPro"/>
</dbReference>
<name>A0A8C0D7S6_BALMU</name>
<dbReference type="GO" id="GO:0042742">
    <property type="term" value="P:defense response to bacterium"/>
    <property type="evidence" value="ECO:0007669"/>
    <property type="project" value="UniProtKB-UniRule"/>
</dbReference>
<evidence type="ECO:0000313" key="8">
    <source>
        <dbReference type="Ensembl" id="ENSBMSP00010017368.1"/>
    </source>
</evidence>
<keyword evidence="6" id="KW-0044">Antibiotic</keyword>
<keyword evidence="6" id="KW-0929">Antimicrobial</keyword>
<feature type="chain" id="PRO_5041013886" description="Beta-defensin" evidence="6">
    <location>
        <begin position="19"/>
        <end position="91"/>
    </location>
</feature>
<evidence type="ECO:0000256" key="6">
    <source>
        <dbReference type="RuleBase" id="RU231113"/>
    </source>
</evidence>
<proteinExistence type="inferred from homology"/>
<dbReference type="Ensembl" id="ENSBMST00010019184.1">
    <property type="protein sequence ID" value="ENSBMSP00010017368.1"/>
    <property type="gene ID" value="ENSBMSG00010012620.1"/>
</dbReference>
<feature type="domain" description="Beta-defensin" evidence="7">
    <location>
        <begin position="22"/>
        <end position="52"/>
    </location>
</feature>
<evidence type="ECO:0000256" key="3">
    <source>
        <dbReference type="ARBA" id="ARBA00022525"/>
    </source>
</evidence>
<keyword evidence="5" id="KW-1015">Disulfide bond</keyword>
<comment type="subcellular location">
    <subcellularLocation>
        <location evidence="1 6">Secreted</location>
    </subcellularLocation>
</comment>
<keyword evidence="6" id="KW-0211">Defensin</keyword>
<reference evidence="8" key="1">
    <citation type="submission" date="2023-09" db="UniProtKB">
        <authorList>
            <consortium name="Ensembl"/>
        </authorList>
    </citation>
    <scope>IDENTIFICATION</scope>
</reference>
<evidence type="ECO:0000256" key="1">
    <source>
        <dbReference type="ARBA" id="ARBA00004613"/>
    </source>
</evidence>
<evidence type="ECO:0000256" key="4">
    <source>
        <dbReference type="ARBA" id="ARBA00022729"/>
    </source>
</evidence>
<evidence type="ECO:0000256" key="2">
    <source>
        <dbReference type="ARBA" id="ARBA00007371"/>
    </source>
</evidence>
<protein>
    <recommendedName>
        <fullName evidence="6">Beta-defensin</fullName>
    </recommendedName>
</protein>
<evidence type="ECO:0000256" key="5">
    <source>
        <dbReference type="ARBA" id="ARBA00023157"/>
    </source>
</evidence>
<evidence type="ECO:0000259" key="7">
    <source>
        <dbReference type="Pfam" id="PF13841"/>
    </source>
</evidence>
<dbReference type="GeneTree" id="ENSGT00940000166325"/>
<organism evidence="8">
    <name type="scientific">Balaenoptera musculus</name>
    <name type="common">Blue whale</name>
    <dbReference type="NCBI Taxonomy" id="9771"/>
    <lineage>
        <taxon>Eukaryota</taxon>
        <taxon>Metazoa</taxon>
        <taxon>Chordata</taxon>
        <taxon>Craniata</taxon>
        <taxon>Vertebrata</taxon>
        <taxon>Euteleostomi</taxon>
        <taxon>Mammalia</taxon>
        <taxon>Eutheria</taxon>
        <taxon>Laurasiatheria</taxon>
        <taxon>Artiodactyla</taxon>
        <taxon>Whippomorpha</taxon>
        <taxon>Cetacea</taxon>
        <taxon>Mysticeti</taxon>
        <taxon>Balaenopteridae</taxon>
        <taxon>Balaenoptera</taxon>
    </lineage>
</organism>